<sequence>MKKQIHLHISILFFALVLTIIFGNMLETPSEKILEFFYGKLYKISKFDGISYDANNMPLIDYKSFKGIHIGRVYNPLVVGWKTNEIIDKKIITRKDTLTILNFADNLVLQDYGFEENTGLLKHNYGWPRCNIIDYYYSCLSQGRALQVMLAAFKLSGDSIYLANGKRLVMGFFIDIENDGLREVLDDSSWWYEEFASKSVPVPFVLNGMISSVLCLNEFYSVTGDTNAWILSKNGFNAIVKKLPQFDRNGYAFYDLLGNVCTPLYEKYTISLLKDLQRIKVDSTLDFYQTKWEEYQNNTIFIKKVLDQRSRRSLGMIAVQFISVFAIVELFGMLFFYIFYKRRKRI</sequence>
<evidence type="ECO:0000259" key="2">
    <source>
        <dbReference type="Pfam" id="PF06662"/>
    </source>
</evidence>
<dbReference type="PANTHER" id="PTHR13174:SF3">
    <property type="entry name" value="D-GLUCURONYL C5-EPIMERASE"/>
    <property type="match status" value="1"/>
</dbReference>
<gene>
    <name evidence="3" type="ORF">DCW38_06795</name>
</gene>
<comment type="caution">
    <text evidence="3">The sequence shown here is derived from an EMBL/GenBank/DDBJ whole genome shotgun (WGS) entry which is preliminary data.</text>
</comment>
<evidence type="ECO:0000256" key="1">
    <source>
        <dbReference type="SAM" id="Phobius"/>
    </source>
</evidence>
<feature type="domain" description="D-glucuronyl C5-epimerase C-terminal" evidence="2">
    <location>
        <begin position="136"/>
        <end position="293"/>
    </location>
</feature>
<organism evidence="3 4">
    <name type="scientific">candidate division WOR-3 bacterium</name>
    <dbReference type="NCBI Taxonomy" id="2052148"/>
    <lineage>
        <taxon>Bacteria</taxon>
        <taxon>Bacteria division WOR-3</taxon>
    </lineage>
</organism>
<keyword evidence="1" id="KW-1133">Transmembrane helix</keyword>
<evidence type="ECO:0000313" key="4">
    <source>
        <dbReference type="Proteomes" id="UP000264062"/>
    </source>
</evidence>
<dbReference type="AlphaFoldDB" id="A0A350HBF5"/>
<reference evidence="3 4" key="1">
    <citation type="journal article" date="2018" name="Nat. Biotechnol.">
        <title>A standardized bacterial taxonomy based on genome phylogeny substantially revises the tree of life.</title>
        <authorList>
            <person name="Parks D.H."/>
            <person name="Chuvochina M."/>
            <person name="Waite D.W."/>
            <person name="Rinke C."/>
            <person name="Skarshewski A."/>
            <person name="Chaumeil P.A."/>
            <person name="Hugenholtz P."/>
        </authorList>
    </citation>
    <scope>NUCLEOTIDE SEQUENCE [LARGE SCALE GENOMIC DNA]</scope>
    <source>
        <strain evidence="3">UBA9956</strain>
    </source>
</reference>
<name>A0A350HBF5_UNCW3</name>
<feature type="transmembrane region" description="Helical" evidence="1">
    <location>
        <begin position="7"/>
        <end position="26"/>
    </location>
</feature>
<dbReference type="EMBL" id="DMZY01000198">
    <property type="protein sequence ID" value="HAV92871.1"/>
    <property type="molecule type" value="Genomic_DNA"/>
</dbReference>
<keyword evidence="1" id="KW-0472">Membrane</keyword>
<dbReference type="PANTHER" id="PTHR13174">
    <property type="entry name" value="D-GLUCURONYL C5-EPIMERASE"/>
    <property type="match status" value="1"/>
</dbReference>
<protein>
    <recommendedName>
        <fullName evidence="2">D-glucuronyl C5-epimerase C-terminal domain-containing protein</fullName>
    </recommendedName>
</protein>
<dbReference type="InterPro" id="IPR010598">
    <property type="entry name" value="C5-epim_C"/>
</dbReference>
<dbReference type="GO" id="GO:0047464">
    <property type="term" value="F:heparosan-N-sulfate-glucuronate 5-epimerase activity"/>
    <property type="evidence" value="ECO:0007669"/>
    <property type="project" value="InterPro"/>
</dbReference>
<dbReference type="GO" id="GO:0015012">
    <property type="term" value="P:heparan sulfate proteoglycan biosynthetic process"/>
    <property type="evidence" value="ECO:0007669"/>
    <property type="project" value="InterPro"/>
</dbReference>
<keyword evidence="1" id="KW-0812">Transmembrane</keyword>
<evidence type="ECO:0000313" key="3">
    <source>
        <dbReference type="EMBL" id="HAV92871.1"/>
    </source>
</evidence>
<proteinExistence type="predicted"/>
<dbReference type="InterPro" id="IPR039721">
    <property type="entry name" value="C5-epimerase"/>
</dbReference>
<feature type="transmembrane region" description="Helical" evidence="1">
    <location>
        <begin position="314"/>
        <end position="340"/>
    </location>
</feature>
<accession>A0A350HBF5</accession>
<dbReference type="Pfam" id="PF06662">
    <property type="entry name" value="C5-epim_C"/>
    <property type="match status" value="1"/>
</dbReference>
<dbReference type="Proteomes" id="UP000264062">
    <property type="component" value="Unassembled WGS sequence"/>
</dbReference>